<evidence type="ECO:0000313" key="3">
    <source>
        <dbReference type="Proteomes" id="UP001143347"/>
    </source>
</evidence>
<dbReference type="Gene3D" id="1.10.287.1060">
    <property type="entry name" value="ESAT-6-like"/>
    <property type="match status" value="1"/>
</dbReference>
<sequence>TADVGGEQMTKDKPIEVDPDDLRAMASQVIDGADLARQSFDAHTDALLSAAGGLFASSGRALQAKAEAWKARGAELSEAAGHHGASMQTAAWRYEEGDRANSRGITAAVHRPDDDEPVDLRL</sequence>
<dbReference type="Proteomes" id="UP001143347">
    <property type="component" value="Unassembled WGS sequence"/>
</dbReference>
<dbReference type="EMBL" id="JAPKFM010000026">
    <property type="protein sequence ID" value="MCX2966338.1"/>
    <property type="molecule type" value="Genomic_DNA"/>
</dbReference>
<dbReference type="SUPFAM" id="SSF140453">
    <property type="entry name" value="EsxAB dimer-like"/>
    <property type="match status" value="1"/>
</dbReference>
<organism evidence="2 3">
    <name type="scientific">Gordonia aquimaris</name>
    <dbReference type="NCBI Taxonomy" id="2984863"/>
    <lineage>
        <taxon>Bacteria</taxon>
        <taxon>Bacillati</taxon>
        <taxon>Actinomycetota</taxon>
        <taxon>Actinomycetes</taxon>
        <taxon>Mycobacteriales</taxon>
        <taxon>Gordoniaceae</taxon>
        <taxon>Gordonia</taxon>
    </lineage>
</organism>
<evidence type="ECO:0000256" key="1">
    <source>
        <dbReference type="SAM" id="MobiDB-lite"/>
    </source>
</evidence>
<reference evidence="2" key="1">
    <citation type="submission" date="2022-10" db="EMBL/GenBank/DDBJ databases">
        <title>WGS of marine actinomycetes from Thailand.</title>
        <authorList>
            <person name="Thawai C."/>
        </authorList>
    </citation>
    <scope>NUCLEOTIDE SEQUENCE</scope>
    <source>
        <strain evidence="2">SW21</strain>
    </source>
</reference>
<dbReference type="Pfam" id="PF10824">
    <property type="entry name" value="T7SS_ESX_EspC"/>
    <property type="match status" value="1"/>
</dbReference>
<keyword evidence="3" id="KW-1185">Reference proteome</keyword>
<evidence type="ECO:0000313" key="2">
    <source>
        <dbReference type="EMBL" id="MCX2966338.1"/>
    </source>
</evidence>
<dbReference type="AlphaFoldDB" id="A0A9X3D7J1"/>
<gene>
    <name evidence="2" type="ORF">OSB52_19835</name>
</gene>
<accession>A0A9X3D7J1</accession>
<name>A0A9X3D7J1_9ACTN</name>
<feature type="non-terminal residue" evidence="2">
    <location>
        <position position="1"/>
    </location>
</feature>
<proteinExistence type="predicted"/>
<protein>
    <submittedName>
        <fullName evidence="2">Type VII secretion target</fullName>
    </submittedName>
</protein>
<dbReference type="RefSeq" id="WP_266063245.1">
    <property type="nucleotide sequence ID" value="NZ_JAPKFM010000026.1"/>
</dbReference>
<comment type="caution">
    <text evidence="2">The sequence shown here is derived from an EMBL/GenBank/DDBJ whole genome shotgun (WGS) entry which is preliminary data.</text>
</comment>
<dbReference type="GO" id="GO:0009306">
    <property type="term" value="P:protein secretion"/>
    <property type="evidence" value="ECO:0007669"/>
    <property type="project" value="InterPro"/>
</dbReference>
<dbReference type="InterPro" id="IPR036689">
    <property type="entry name" value="ESAT-6-like_sf"/>
</dbReference>
<feature type="region of interest" description="Disordered" evidence="1">
    <location>
        <begin position="101"/>
        <end position="122"/>
    </location>
</feature>
<dbReference type="InterPro" id="IPR022536">
    <property type="entry name" value="EspC"/>
</dbReference>
<feature type="compositionally biased region" description="Basic and acidic residues" evidence="1">
    <location>
        <begin position="110"/>
        <end position="122"/>
    </location>
</feature>